<proteinExistence type="predicted"/>
<comment type="caution">
    <text evidence="2">The sequence shown here is derived from an EMBL/GenBank/DDBJ whole genome shotgun (WGS) entry which is preliminary data.</text>
</comment>
<organism evidence="2 3">
    <name type="scientific">Halteria grandinella</name>
    <dbReference type="NCBI Taxonomy" id="5974"/>
    <lineage>
        <taxon>Eukaryota</taxon>
        <taxon>Sar</taxon>
        <taxon>Alveolata</taxon>
        <taxon>Ciliophora</taxon>
        <taxon>Intramacronucleata</taxon>
        <taxon>Spirotrichea</taxon>
        <taxon>Stichotrichia</taxon>
        <taxon>Sporadotrichida</taxon>
        <taxon>Halteriidae</taxon>
        <taxon>Halteria</taxon>
    </lineage>
</organism>
<feature type="compositionally biased region" description="Polar residues" evidence="1">
    <location>
        <begin position="583"/>
        <end position="606"/>
    </location>
</feature>
<feature type="compositionally biased region" description="Polar residues" evidence="1">
    <location>
        <begin position="650"/>
        <end position="664"/>
    </location>
</feature>
<feature type="compositionally biased region" description="Polar residues" evidence="1">
    <location>
        <begin position="461"/>
        <end position="485"/>
    </location>
</feature>
<feature type="compositionally biased region" description="Polar residues" evidence="1">
    <location>
        <begin position="622"/>
        <end position="634"/>
    </location>
</feature>
<feature type="compositionally biased region" description="Polar residues" evidence="1">
    <location>
        <begin position="732"/>
        <end position="743"/>
    </location>
</feature>
<feature type="region of interest" description="Disordered" evidence="1">
    <location>
        <begin position="131"/>
        <end position="155"/>
    </location>
</feature>
<name>A0A8J8TA85_HALGN</name>
<accession>A0A8J8TA85</accession>
<gene>
    <name evidence="2" type="ORF">FGO68_gene8959</name>
</gene>
<dbReference type="EMBL" id="RRYP01000602">
    <property type="protein sequence ID" value="TNV87156.1"/>
    <property type="molecule type" value="Genomic_DNA"/>
</dbReference>
<dbReference type="AlphaFoldDB" id="A0A8J8TA85"/>
<feature type="compositionally biased region" description="Low complexity" evidence="1">
    <location>
        <begin position="132"/>
        <end position="142"/>
    </location>
</feature>
<sequence>MMLSDDFIGSCQEVPLQPEPSYNLQHSKEASLQETEYILQGNVEPSAPGMFEFDELIHSAKSATNFESAKHSRQVSNKQTAEFPTSQVSLLEQEVQRIREDTLRRQSMHVNQHMHDLNYQRYLMRNELGRLSSAQSAAQSSSGTQRGMPPDSALPSEILVCDTRIKRMKNLLIEAKKKIGPPLIITHSTSSKHDSLDAQQQPQPPETKPPALDQLTQWRSDLELVRESLQKLSEEKLSAILQSQASPTFGGGAPEPFTQPPPLGRAEGARFDSDETYLAFLGVKPSEDYPQREQLSTPSSSQLSGYFPNMQYGGGSVLVPASSLLEQQSTKHRDESIERRVREAKVNLEWKIALKLKQRLQQNVVEEEDKLEDEIIPPLLNEESKPDTCVPSHIVKTLQKSRQNAIKRLNVLQQHSHDGQQVGLNSVDSLGGRTLSSAYSTNSQQQVFKCPQGNVGGRKIPTSSIKLKRQGQASTTAASPSQTVQRRVGSNAHQGIILHLSHDPTATKVLKISRPGSPDYAGDERPVRKPATDCWNRLAKPLKIVQKVQQRTAATSSERESVAMLTPVKKLSVVKLVKPPTGQKPNNNGSPQATKVETRRAFSTQKKVINLDDNRQSIRVVAQSQVHSRNQSIAPPSKGDNEKRAVRSYTKPTTTVRPSSVQRPSTATAQRASSISAASKSSPRSAQTRTSMGFGSKQPRTSAVFSPNRENAVQPTKQIVRKSSPPPSTTTHQTISSNPQPRQTIFSDKTKQLARTNLQRPALHPGTQILLQQESTDWVRNCDQRIMRFIATSPSKNTKTRLLSSLSQQRTNTAEVKVQDGARQIVVGKLTEQESEKISE</sequence>
<evidence type="ECO:0000313" key="2">
    <source>
        <dbReference type="EMBL" id="TNV87156.1"/>
    </source>
</evidence>
<feature type="region of interest" description="Disordered" evidence="1">
    <location>
        <begin position="577"/>
        <end position="606"/>
    </location>
</feature>
<evidence type="ECO:0000256" key="1">
    <source>
        <dbReference type="SAM" id="MobiDB-lite"/>
    </source>
</evidence>
<keyword evidence="3" id="KW-1185">Reference proteome</keyword>
<evidence type="ECO:0000313" key="3">
    <source>
        <dbReference type="Proteomes" id="UP000785679"/>
    </source>
</evidence>
<dbReference type="Proteomes" id="UP000785679">
    <property type="component" value="Unassembled WGS sequence"/>
</dbReference>
<feature type="region of interest" description="Disordered" evidence="1">
    <location>
        <begin position="622"/>
        <end position="743"/>
    </location>
</feature>
<feature type="compositionally biased region" description="Low complexity" evidence="1">
    <location>
        <begin position="665"/>
        <end position="687"/>
    </location>
</feature>
<reference evidence="2" key="1">
    <citation type="submission" date="2019-06" db="EMBL/GenBank/DDBJ databases">
        <authorList>
            <person name="Zheng W."/>
        </authorList>
    </citation>
    <scope>NUCLEOTIDE SEQUENCE</scope>
    <source>
        <strain evidence="2">QDHG01</strain>
    </source>
</reference>
<protein>
    <submittedName>
        <fullName evidence="2">Uncharacterized protein</fullName>
    </submittedName>
</protein>
<feature type="region of interest" description="Disordered" evidence="1">
    <location>
        <begin position="449"/>
        <end position="489"/>
    </location>
</feature>
<feature type="compositionally biased region" description="Polar residues" evidence="1">
    <location>
        <begin position="688"/>
        <end position="717"/>
    </location>
</feature>
<feature type="region of interest" description="Disordered" evidence="1">
    <location>
        <begin position="184"/>
        <end position="212"/>
    </location>
</feature>